<evidence type="ECO:0000256" key="3">
    <source>
        <dbReference type="SAM" id="MobiDB-lite"/>
    </source>
</evidence>
<accession>A0A0L0VH52</accession>
<dbReference type="OrthoDB" id="2500250at2759"/>
<evidence type="ECO:0000256" key="2">
    <source>
        <dbReference type="PROSITE-ProRule" id="PRU00047"/>
    </source>
</evidence>
<dbReference type="PROSITE" id="PS50158">
    <property type="entry name" value="ZF_CCHC"/>
    <property type="match status" value="1"/>
</dbReference>
<dbReference type="Pfam" id="PF00098">
    <property type="entry name" value="zf-CCHC"/>
    <property type="match status" value="1"/>
</dbReference>
<reference evidence="6" key="1">
    <citation type="submission" date="2014-03" db="EMBL/GenBank/DDBJ databases">
        <title>The Genome Sequence of Puccinia striiformis f. sp. tritici PST-78.</title>
        <authorList>
            <consortium name="The Broad Institute Genome Sequencing Platform"/>
            <person name="Cuomo C."/>
            <person name="Hulbert S."/>
            <person name="Chen X."/>
            <person name="Walker B."/>
            <person name="Young S.K."/>
            <person name="Zeng Q."/>
            <person name="Gargeya S."/>
            <person name="Fitzgerald M."/>
            <person name="Haas B."/>
            <person name="Abouelleil A."/>
            <person name="Alvarado L."/>
            <person name="Arachchi H.M."/>
            <person name="Berlin A.M."/>
            <person name="Chapman S.B."/>
            <person name="Goldberg J."/>
            <person name="Griggs A."/>
            <person name="Gujja S."/>
            <person name="Hansen M."/>
            <person name="Howarth C."/>
            <person name="Imamovic A."/>
            <person name="Larimer J."/>
            <person name="McCowan C."/>
            <person name="Montmayeur A."/>
            <person name="Murphy C."/>
            <person name="Neiman D."/>
            <person name="Pearson M."/>
            <person name="Priest M."/>
            <person name="Roberts A."/>
            <person name="Saif S."/>
            <person name="Shea T."/>
            <person name="Sisk P."/>
            <person name="Sykes S."/>
            <person name="Wortman J."/>
            <person name="Nusbaum C."/>
            <person name="Birren B."/>
        </authorList>
    </citation>
    <scope>NUCLEOTIDE SEQUENCE [LARGE SCALE GENOMIC DNA]</scope>
    <source>
        <strain evidence="6">race PST-78</strain>
    </source>
</reference>
<keyword evidence="2" id="KW-0862">Zinc</keyword>
<sequence length="290" mass="32042">MSTYRQIHTVSTQISQIKQLDGKSTTFPIWRSRLEEILGFQGTLDIAKGTLTRPTESPKDESVTGRANEYSRGYNPKEIAADWDSLSDLACCTIKLTLSDALSQRYRTVKPASRLFSTIVNAYEKNTRARRIQLQEAFWNAWHDPNEPIALWIGRIRIAADQLISAKQLPTDQQIADRLVGGLDKSWSTIRDTVAYASAELSLDDTIGALEAHEVTLNGKEATSDLISASAAFTRKIACSNCGKLGHRSADCRKPKGFAKTKAGAAQAVRLGGHDSDSYDDEDEVDVIYE</sequence>
<keyword evidence="2" id="KW-0863">Zinc-finger</keyword>
<feature type="region of interest" description="Disordered" evidence="3">
    <location>
        <begin position="271"/>
        <end position="290"/>
    </location>
</feature>
<dbReference type="PANTHER" id="PTHR47481">
    <property type="match status" value="1"/>
</dbReference>
<dbReference type="InterPro" id="IPR001878">
    <property type="entry name" value="Znf_CCHC"/>
</dbReference>
<keyword evidence="2" id="KW-0479">Metal-binding</keyword>
<feature type="region of interest" description="Disordered" evidence="3">
    <location>
        <begin position="49"/>
        <end position="69"/>
    </location>
</feature>
<dbReference type="InterPro" id="IPR036875">
    <property type="entry name" value="Znf_CCHC_sf"/>
</dbReference>
<evidence type="ECO:0000259" key="4">
    <source>
        <dbReference type="PROSITE" id="PS50158"/>
    </source>
</evidence>
<dbReference type="STRING" id="1165861.A0A0L0VH52"/>
<dbReference type="AlphaFoldDB" id="A0A0L0VH52"/>
<evidence type="ECO:0000256" key="1">
    <source>
        <dbReference type="ARBA" id="ARBA00022664"/>
    </source>
</evidence>
<comment type="caution">
    <text evidence="5">The sequence shown here is derived from an EMBL/GenBank/DDBJ whole genome shotgun (WGS) entry which is preliminary data.</text>
</comment>
<evidence type="ECO:0000313" key="5">
    <source>
        <dbReference type="EMBL" id="KNE98339.1"/>
    </source>
</evidence>
<dbReference type="Proteomes" id="UP000054564">
    <property type="component" value="Unassembled WGS sequence"/>
</dbReference>
<keyword evidence="6" id="KW-1185">Reference proteome</keyword>
<dbReference type="Pfam" id="PF14223">
    <property type="entry name" value="Retrotran_gag_2"/>
    <property type="match status" value="1"/>
</dbReference>
<dbReference type="GO" id="GO:0006397">
    <property type="term" value="P:mRNA processing"/>
    <property type="evidence" value="ECO:0007669"/>
    <property type="project" value="UniProtKB-KW"/>
</dbReference>
<dbReference type="PANTHER" id="PTHR47481:SF7">
    <property type="entry name" value="CCHC-TYPE DOMAIN-CONTAINING PROTEIN"/>
    <property type="match status" value="1"/>
</dbReference>
<keyword evidence="1" id="KW-0507">mRNA processing</keyword>
<organism evidence="5 6">
    <name type="scientific">Puccinia striiformis f. sp. tritici PST-78</name>
    <dbReference type="NCBI Taxonomy" id="1165861"/>
    <lineage>
        <taxon>Eukaryota</taxon>
        <taxon>Fungi</taxon>
        <taxon>Dikarya</taxon>
        <taxon>Basidiomycota</taxon>
        <taxon>Pucciniomycotina</taxon>
        <taxon>Pucciniomycetes</taxon>
        <taxon>Pucciniales</taxon>
        <taxon>Pucciniaceae</taxon>
        <taxon>Puccinia</taxon>
    </lineage>
</organism>
<feature type="compositionally biased region" description="Acidic residues" evidence="3">
    <location>
        <begin position="278"/>
        <end position="290"/>
    </location>
</feature>
<name>A0A0L0VH52_9BASI</name>
<evidence type="ECO:0000313" key="6">
    <source>
        <dbReference type="Proteomes" id="UP000054564"/>
    </source>
</evidence>
<protein>
    <recommendedName>
        <fullName evidence="4">CCHC-type domain-containing protein</fullName>
    </recommendedName>
</protein>
<feature type="domain" description="CCHC-type" evidence="4">
    <location>
        <begin position="239"/>
        <end position="254"/>
    </location>
</feature>
<dbReference type="EMBL" id="AJIL01000058">
    <property type="protein sequence ID" value="KNE98339.1"/>
    <property type="molecule type" value="Genomic_DNA"/>
</dbReference>
<proteinExistence type="predicted"/>
<dbReference type="GO" id="GO:0003676">
    <property type="term" value="F:nucleic acid binding"/>
    <property type="evidence" value="ECO:0007669"/>
    <property type="project" value="InterPro"/>
</dbReference>
<dbReference type="SUPFAM" id="SSF57756">
    <property type="entry name" value="Retrovirus zinc finger-like domains"/>
    <property type="match status" value="1"/>
</dbReference>
<dbReference type="SMART" id="SM00343">
    <property type="entry name" value="ZnF_C2HC"/>
    <property type="match status" value="1"/>
</dbReference>
<gene>
    <name evidence="5" type="ORF">PSTG_08415</name>
</gene>
<dbReference type="GO" id="GO:0008270">
    <property type="term" value="F:zinc ion binding"/>
    <property type="evidence" value="ECO:0007669"/>
    <property type="project" value="UniProtKB-KW"/>
</dbReference>